<dbReference type="AlphaFoldDB" id="A0A9P8WG36"/>
<sequence>MQSYVPGQRRWRSGRREVPEKVPEDWGTTLPSQQALGGVAGLGCLVSAHFSGSWHPSDVDVHVRKTSRCLLRHSSALHRSAFLSNRPEFSLYHSQFNLINVTGYQKVGVHRTPKAEVGARLTRTRGRHKLPYGKISQRMVEEGWEGRVGHLCDMTCADGGGRNAHQWNSRLSHWANCDLQLCCQSLCHSFDATSISYAPLRMRAISPCQTR</sequence>
<accession>A0A9P8WG36</accession>
<gene>
    <name evidence="2" type="ORF">B0T10DRAFT_106002</name>
</gene>
<evidence type="ECO:0000313" key="2">
    <source>
        <dbReference type="EMBL" id="KAH6898362.1"/>
    </source>
</evidence>
<keyword evidence="3" id="KW-1185">Reference proteome</keyword>
<evidence type="ECO:0000256" key="1">
    <source>
        <dbReference type="SAM" id="MobiDB-lite"/>
    </source>
</evidence>
<proteinExistence type="predicted"/>
<feature type="region of interest" description="Disordered" evidence="1">
    <location>
        <begin position="1"/>
        <end position="25"/>
    </location>
</feature>
<evidence type="ECO:0000313" key="3">
    <source>
        <dbReference type="Proteomes" id="UP000777438"/>
    </source>
</evidence>
<feature type="compositionally biased region" description="Basic and acidic residues" evidence="1">
    <location>
        <begin position="14"/>
        <end position="24"/>
    </location>
</feature>
<name>A0A9P8WG36_9HYPO</name>
<protein>
    <submittedName>
        <fullName evidence="2">Uncharacterized protein</fullName>
    </submittedName>
</protein>
<dbReference type="Proteomes" id="UP000777438">
    <property type="component" value="Unassembled WGS sequence"/>
</dbReference>
<dbReference type="EMBL" id="JAGPYM010000002">
    <property type="protein sequence ID" value="KAH6898362.1"/>
    <property type="molecule type" value="Genomic_DNA"/>
</dbReference>
<comment type="caution">
    <text evidence="2">The sequence shown here is derived from an EMBL/GenBank/DDBJ whole genome shotgun (WGS) entry which is preliminary data.</text>
</comment>
<reference evidence="2 3" key="1">
    <citation type="journal article" date="2021" name="Nat. Commun.">
        <title>Genetic determinants of endophytism in the Arabidopsis root mycobiome.</title>
        <authorList>
            <person name="Mesny F."/>
            <person name="Miyauchi S."/>
            <person name="Thiergart T."/>
            <person name="Pickel B."/>
            <person name="Atanasova L."/>
            <person name="Karlsson M."/>
            <person name="Huettel B."/>
            <person name="Barry K.W."/>
            <person name="Haridas S."/>
            <person name="Chen C."/>
            <person name="Bauer D."/>
            <person name="Andreopoulos W."/>
            <person name="Pangilinan J."/>
            <person name="LaButti K."/>
            <person name="Riley R."/>
            <person name="Lipzen A."/>
            <person name="Clum A."/>
            <person name="Drula E."/>
            <person name="Henrissat B."/>
            <person name="Kohler A."/>
            <person name="Grigoriev I.V."/>
            <person name="Martin F.M."/>
            <person name="Hacquard S."/>
        </authorList>
    </citation>
    <scope>NUCLEOTIDE SEQUENCE [LARGE SCALE GENOMIC DNA]</scope>
    <source>
        <strain evidence="2 3">MPI-CAGE-CH-0241</strain>
    </source>
</reference>
<organism evidence="2 3">
    <name type="scientific">Thelonectria olida</name>
    <dbReference type="NCBI Taxonomy" id="1576542"/>
    <lineage>
        <taxon>Eukaryota</taxon>
        <taxon>Fungi</taxon>
        <taxon>Dikarya</taxon>
        <taxon>Ascomycota</taxon>
        <taxon>Pezizomycotina</taxon>
        <taxon>Sordariomycetes</taxon>
        <taxon>Hypocreomycetidae</taxon>
        <taxon>Hypocreales</taxon>
        <taxon>Nectriaceae</taxon>
        <taxon>Thelonectria</taxon>
    </lineage>
</organism>